<evidence type="ECO:0000256" key="1">
    <source>
        <dbReference type="SAM" id="MobiDB-lite"/>
    </source>
</evidence>
<accession>A0A9P6XMI2</accession>
<gene>
    <name evidence="2" type="ORF">G6F51_014433</name>
</gene>
<evidence type="ECO:0000313" key="2">
    <source>
        <dbReference type="EMBL" id="KAG1524395.1"/>
    </source>
</evidence>
<comment type="caution">
    <text evidence="2">The sequence shown here is derived from an EMBL/GenBank/DDBJ whole genome shotgun (WGS) entry which is preliminary data.</text>
</comment>
<proteinExistence type="predicted"/>
<sequence>MLNLRGPSRACRASCTTLSSCSAAWPRWKRRAPSRADSGSCGKATLSKNRTMRCSAGASASASTRQPMPSSANRQATKSISDWRY</sequence>
<protein>
    <submittedName>
        <fullName evidence="2">Uncharacterized protein</fullName>
    </submittedName>
</protein>
<name>A0A9P6XMI2_RHIOR</name>
<feature type="compositionally biased region" description="Polar residues" evidence="1">
    <location>
        <begin position="58"/>
        <end position="85"/>
    </location>
</feature>
<dbReference type="AlphaFoldDB" id="A0A9P6XMI2"/>
<reference evidence="2" key="1">
    <citation type="journal article" date="2020" name="Microb. Genom.">
        <title>Genetic diversity of clinical and environmental Mucorales isolates obtained from an investigation of mucormycosis cases among solid organ transplant recipients.</title>
        <authorList>
            <person name="Nguyen M.H."/>
            <person name="Kaul D."/>
            <person name="Muto C."/>
            <person name="Cheng S.J."/>
            <person name="Richter R.A."/>
            <person name="Bruno V.M."/>
            <person name="Liu G."/>
            <person name="Beyhan S."/>
            <person name="Sundermann A.J."/>
            <person name="Mounaud S."/>
            <person name="Pasculle A.W."/>
            <person name="Nierman W.C."/>
            <person name="Driscoll E."/>
            <person name="Cumbie R."/>
            <person name="Clancy C.J."/>
            <person name="Dupont C.L."/>
        </authorList>
    </citation>
    <scope>NUCLEOTIDE SEQUENCE</scope>
    <source>
        <strain evidence="2">GL16</strain>
    </source>
</reference>
<dbReference type="EMBL" id="JAANIT010010339">
    <property type="protein sequence ID" value="KAG1524395.1"/>
    <property type="molecule type" value="Genomic_DNA"/>
</dbReference>
<organism evidence="2 3">
    <name type="scientific">Rhizopus oryzae</name>
    <name type="common">Mucormycosis agent</name>
    <name type="synonym">Rhizopus arrhizus var. delemar</name>
    <dbReference type="NCBI Taxonomy" id="64495"/>
    <lineage>
        <taxon>Eukaryota</taxon>
        <taxon>Fungi</taxon>
        <taxon>Fungi incertae sedis</taxon>
        <taxon>Mucoromycota</taxon>
        <taxon>Mucoromycotina</taxon>
        <taxon>Mucoromycetes</taxon>
        <taxon>Mucorales</taxon>
        <taxon>Mucorineae</taxon>
        <taxon>Rhizopodaceae</taxon>
        <taxon>Rhizopus</taxon>
    </lineage>
</organism>
<dbReference type="Proteomes" id="UP000717996">
    <property type="component" value="Unassembled WGS sequence"/>
</dbReference>
<evidence type="ECO:0000313" key="3">
    <source>
        <dbReference type="Proteomes" id="UP000717996"/>
    </source>
</evidence>
<feature type="region of interest" description="Disordered" evidence="1">
    <location>
        <begin position="52"/>
        <end position="85"/>
    </location>
</feature>